<dbReference type="HOGENOM" id="CLU_092814_1_0_9"/>
<comment type="caution">
    <text evidence="3">The sequence shown here is derived from an EMBL/GenBank/DDBJ whole genome shotgun (WGS) entry which is preliminary data.</text>
</comment>
<gene>
    <name evidence="3" type="primary">feoA</name>
    <name evidence="3" type="ORF">HMPREF9088_1765</name>
</gene>
<keyword evidence="1" id="KW-0408">Iron</keyword>
<proteinExistence type="predicted"/>
<dbReference type="OrthoDB" id="9811076at2"/>
<accession>E6LHC5</accession>
<sequence length="156" mass="17364">MTTLDKCEIGVIYQVNNITIEDSVRFHLQRLGLTKGNRVTVVQRDAKSAIVSVQKTRVALEVALLQKIEVGEVTSHNEWLSLDQLTVGETGKVVNLYGQGAVRRRLMDMGVTKNVTITVQKLAPLGDPIEVKLRGYALTLRKEEAAHILMERVDEA</sequence>
<dbReference type="InterPro" id="IPR007167">
    <property type="entry name" value="Fe-transptr_FeoA-like"/>
</dbReference>
<name>E6LHC5_ENTI1</name>
<dbReference type="eggNOG" id="COG1918">
    <property type="taxonomic scope" value="Bacteria"/>
</dbReference>
<dbReference type="InterPro" id="IPR052713">
    <property type="entry name" value="FeoA"/>
</dbReference>
<evidence type="ECO:0000259" key="2">
    <source>
        <dbReference type="SMART" id="SM00899"/>
    </source>
</evidence>
<evidence type="ECO:0000256" key="1">
    <source>
        <dbReference type="ARBA" id="ARBA00023004"/>
    </source>
</evidence>
<dbReference type="AlphaFoldDB" id="E6LHC5"/>
<dbReference type="SUPFAM" id="SSF50037">
    <property type="entry name" value="C-terminal domain of transcriptional repressors"/>
    <property type="match status" value="2"/>
</dbReference>
<dbReference type="Proteomes" id="UP000010296">
    <property type="component" value="Unassembled WGS sequence"/>
</dbReference>
<reference evidence="3 4" key="1">
    <citation type="submission" date="2010-12" db="EMBL/GenBank/DDBJ databases">
        <authorList>
            <person name="Muzny D."/>
            <person name="Qin X."/>
            <person name="Deng J."/>
            <person name="Jiang H."/>
            <person name="Liu Y."/>
            <person name="Qu J."/>
            <person name="Song X.-Z."/>
            <person name="Zhang L."/>
            <person name="Thornton R."/>
            <person name="Coyle M."/>
            <person name="Francisco L."/>
            <person name="Jackson L."/>
            <person name="Javaid M."/>
            <person name="Korchina V."/>
            <person name="Kovar C."/>
            <person name="Mata R."/>
            <person name="Mathew T."/>
            <person name="Ngo R."/>
            <person name="Nguyen L."/>
            <person name="Nguyen N."/>
            <person name="Okwuonu G."/>
            <person name="Ongeri F."/>
            <person name="Pham C."/>
            <person name="Simmons D."/>
            <person name="Wilczek-Boney K."/>
            <person name="Hale W."/>
            <person name="Jakkamsetti A."/>
            <person name="Pham P."/>
            <person name="Ruth R."/>
            <person name="San Lucas F."/>
            <person name="Warren J."/>
            <person name="Zhang J."/>
            <person name="Zhao Z."/>
            <person name="Zhou C."/>
            <person name="Zhu D."/>
            <person name="Lee S."/>
            <person name="Bess C."/>
            <person name="Blankenburg K."/>
            <person name="Forbes L."/>
            <person name="Fu Q."/>
            <person name="Gubbala S."/>
            <person name="Hirani K."/>
            <person name="Jayaseelan J.C."/>
            <person name="Lara F."/>
            <person name="Munidasa M."/>
            <person name="Palculict T."/>
            <person name="Patil S."/>
            <person name="Pu L.-L."/>
            <person name="Saada N."/>
            <person name="Tang L."/>
            <person name="Weissenberger G."/>
            <person name="Zhu Y."/>
            <person name="Hemphill L."/>
            <person name="Shang Y."/>
            <person name="Youmans B."/>
            <person name="Ayvaz T."/>
            <person name="Ross M."/>
            <person name="Santibanez J."/>
            <person name="Aqrawi P."/>
            <person name="Gross S."/>
            <person name="Joshi V."/>
            <person name="Fowler G."/>
            <person name="Nazareth L."/>
            <person name="Reid J."/>
            <person name="Worley K."/>
            <person name="Petrosino J."/>
            <person name="Highlander S."/>
            <person name="Gibbs R."/>
        </authorList>
    </citation>
    <scope>NUCLEOTIDE SEQUENCE [LARGE SCALE GENOMIC DNA]</scope>
    <source>
        <strain evidence="4">DSM 15952 / CCUG 50447 / LMG 22039 / TP 1.5</strain>
    </source>
</reference>
<dbReference type="SMART" id="SM00899">
    <property type="entry name" value="FeoA"/>
    <property type="match status" value="2"/>
</dbReference>
<protein>
    <submittedName>
        <fullName evidence="3">FeoA domain protein</fullName>
    </submittedName>
</protein>
<keyword evidence="4" id="KW-1185">Reference proteome</keyword>
<dbReference type="InterPro" id="IPR008988">
    <property type="entry name" value="Transcriptional_repressor_C"/>
</dbReference>
<dbReference type="RefSeq" id="WP_007208778.1">
    <property type="nucleotide sequence ID" value="NZ_GL622241.1"/>
</dbReference>
<dbReference type="Pfam" id="PF04023">
    <property type="entry name" value="FeoA"/>
    <property type="match status" value="2"/>
</dbReference>
<dbReference type="EMBL" id="AEPV01000068">
    <property type="protein sequence ID" value="EFU73379.1"/>
    <property type="molecule type" value="Genomic_DNA"/>
</dbReference>
<dbReference type="InterPro" id="IPR038157">
    <property type="entry name" value="FeoA_core_dom"/>
</dbReference>
<dbReference type="PATRIC" id="fig|888064.11.peg.983"/>
<dbReference type="STRING" id="888064.HMPREF9088_1765"/>
<feature type="domain" description="Ferrous iron transporter FeoA-like" evidence="2">
    <location>
        <begin position="2"/>
        <end position="72"/>
    </location>
</feature>
<evidence type="ECO:0000313" key="3">
    <source>
        <dbReference type="EMBL" id="EFU73379.1"/>
    </source>
</evidence>
<organism evidence="3 4">
    <name type="scientific">Enterococcus italicus (strain DSM 15952 / CCUG 50447 / LMG 22039 / TP 1.5)</name>
    <dbReference type="NCBI Taxonomy" id="888064"/>
    <lineage>
        <taxon>Bacteria</taxon>
        <taxon>Bacillati</taxon>
        <taxon>Bacillota</taxon>
        <taxon>Bacilli</taxon>
        <taxon>Lactobacillales</taxon>
        <taxon>Enterococcaceae</taxon>
        <taxon>Enterococcus</taxon>
    </lineage>
</organism>
<dbReference type="GO" id="GO:0046914">
    <property type="term" value="F:transition metal ion binding"/>
    <property type="evidence" value="ECO:0007669"/>
    <property type="project" value="InterPro"/>
</dbReference>
<dbReference type="PANTHER" id="PTHR42954">
    <property type="entry name" value="FE(2+) TRANSPORT PROTEIN A"/>
    <property type="match status" value="1"/>
</dbReference>
<feature type="domain" description="Ferrous iron transporter FeoA-like" evidence="2">
    <location>
        <begin position="80"/>
        <end position="152"/>
    </location>
</feature>
<dbReference type="Gene3D" id="2.30.30.90">
    <property type="match status" value="2"/>
</dbReference>
<evidence type="ECO:0000313" key="4">
    <source>
        <dbReference type="Proteomes" id="UP000010296"/>
    </source>
</evidence>
<dbReference type="PANTHER" id="PTHR42954:SF2">
    <property type="entry name" value="FE(2+) TRANSPORT PROTEIN A"/>
    <property type="match status" value="1"/>
</dbReference>